<gene>
    <name evidence="1" type="primary">legF</name>
    <name evidence="1" type="ORF">GCM10010995_09670</name>
</gene>
<protein>
    <submittedName>
        <fullName evidence="1">CMP-N,N'-diacetyllegionaminic acid synthase</fullName>
    </submittedName>
</protein>
<dbReference type="RefSeq" id="WP_224742264.1">
    <property type="nucleotide sequence ID" value="NZ_BMJS01000007.1"/>
</dbReference>
<dbReference type="SUPFAM" id="SSF53448">
    <property type="entry name" value="Nucleotide-diphospho-sugar transferases"/>
    <property type="match status" value="1"/>
</dbReference>
<accession>A0A8J2Z3Q9</accession>
<dbReference type="Gene3D" id="3.90.550.10">
    <property type="entry name" value="Spore Coat Polysaccharide Biosynthesis Protein SpsA, Chain A"/>
    <property type="match status" value="1"/>
</dbReference>
<keyword evidence="2" id="KW-1185">Reference proteome</keyword>
<name>A0A8J2Z3Q9_9GAMM</name>
<dbReference type="GO" id="GO:0008781">
    <property type="term" value="F:N-acylneuraminate cytidylyltransferase activity"/>
    <property type="evidence" value="ECO:0007669"/>
    <property type="project" value="TreeGrafter"/>
</dbReference>
<dbReference type="CDD" id="cd02513">
    <property type="entry name" value="CMP-NeuAc_Synthase"/>
    <property type="match status" value="1"/>
</dbReference>
<dbReference type="Proteomes" id="UP000636949">
    <property type="component" value="Unassembled WGS sequence"/>
</dbReference>
<dbReference type="Pfam" id="PF02348">
    <property type="entry name" value="CTP_transf_3"/>
    <property type="match status" value="1"/>
</dbReference>
<dbReference type="EMBL" id="BMJS01000007">
    <property type="protein sequence ID" value="GGF94498.1"/>
    <property type="molecule type" value="Genomic_DNA"/>
</dbReference>
<sequence>MEVKKNILCTICARGGSKGVKNKNIRLLAGKPLIAHTIDQALATKMFDHIVVSTDSDEISKIAIEYGAEVFFKRSADLSSDTSGKLEVIKDAFVRSEAYYKKNFDVLIDLDATSPLRDVEDIVNAYDLLQKGEYSNVITAMPSRRSPYFNLVEIDQNGRVSLSKSLKKSVVRRQDAPKTYDMNASIYIWKRDAILNKKSLFLEKTGLYVMPEERSIDIDSPLDFEYVSFLMTRNLDHKV</sequence>
<evidence type="ECO:0000313" key="1">
    <source>
        <dbReference type="EMBL" id="GGF94498.1"/>
    </source>
</evidence>
<evidence type="ECO:0000313" key="2">
    <source>
        <dbReference type="Proteomes" id="UP000636949"/>
    </source>
</evidence>
<reference evidence="1" key="2">
    <citation type="submission" date="2020-09" db="EMBL/GenBank/DDBJ databases">
        <authorList>
            <person name="Sun Q."/>
            <person name="Zhou Y."/>
        </authorList>
    </citation>
    <scope>NUCLEOTIDE SEQUENCE</scope>
    <source>
        <strain evidence="1">CGMCC 1.15758</strain>
    </source>
</reference>
<dbReference type="AlphaFoldDB" id="A0A8J2Z3Q9"/>
<dbReference type="InterPro" id="IPR050793">
    <property type="entry name" value="CMP-NeuNAc_synthase"/>
</dbReference>
<organism evidence="1 2">
    <name type="scientific">Cysteiniphilum litorale</name>
    <dbReference type="NCBI Taxonomy" id="2056700"/>
    <lineage>
        <taxon>Bacteria</taxon>
        <taxon>Pseudomonadati</taxon>
        <taxon>Pseudomonadota</taxon>
        <taxon>Gammaproteobacteria</taxon>
        <taxon>Thiotrichales</taxon>
        <taxon>Fastidiosibacteraceae</taxon>
        <taxon>Cysteiniphilum</taxon>
    </lineage>
</organism>
<dbReference type="InterPro" id="IPR003329">
    <property type="entry name" value="Cytidylyl_trans"/>
</dbReference>
<comment type="caution">
    <text evidence="1">The sequence shown here is derived from an EMBL/GenBank/DDBJ whole genome shotgun (WGS) entry which is preliminary data.</text>
</comment>
<dbReference type="PANTHER" id="PTHR21485:SF6">
    <property type="entry name" value="N-ACYLNEURAMINATE CYTIDYLYLTRANSFERASE-RELATED"/>
    <property type="match status" value="1"/>
</dbReference>
<proteinExistence type="predicted"/>
<dbReference type="PANTHER" id="PTHR21485">
    <property type="entry name" value="HAD SUPERFAMILY MEMBERS CMAS AND KDSC"/>
    <property type="match status" value="1"/>
</dbReference>
<dbReference type="InterPro" id="IPR029044">
    <property type="entry name" value="Nucleotide-diphossugar_trans"/>
</dbReference>
<reference evidence="1" key="1">
    <citation type="journal article" date="2014" name="Int. J. Syst. Evol. Microbiol.">
        <title>Complete genome sequence of Corynebacterium casei LMG S-19264T (=DSM 44701T), isolated from a smear-ripened cheese.</title>
        <authorList>
            <consortium name="US DOE Joint Genome Institute (JGI-PGF)"/>
            <person name="Walter F."/>
            <person name="Albersmeier A."/>
            <person name="Kalinowski J."/>
            <person name="Ruckert C."/>
        </authorList>
    </citation>
    <scope>NUCLEOTIDE SEQUENCE</scope>
    <source>
        <strain evidence="1">CGMCC 1.15758</strain>
    </source>
</reference>